<dbReference type="GO" id="GO:0080188">
    <property type="term" value="P:gene silencing by siRNA-directed DNA methylation"/>
    <property type="evidence" value="ECO:0007669"/>
    <property type="project" value="InterPro"/>
</dbReference>
<dbReference type="PANTHER" id="PTHR21596:SF23">
    <property type="entry name" value="FACTOR OF DNA METHYLATION 4"/>
    <property type="match status" value="1"/>
</dbReference>
<reference evidence="3" key="1">
    <citation type="journal article" date="2019" name="Gigascience">
        <title>De novo genome assembly of the endangered Acer yangbiense, a plant species with extremely small populations endemic to Yunnan Province, China.</title>
        <authorList>
            <person name="Yang J."/>
            <person name="Wariss H.M."/>
            <person name="Tao L."/>
            <person name="Zhang R."/>
            <person name="Yun Q."/>
            <person name="Hollingsworth P."/>
            <person name="Dao Z."/>
            <person name="Luo G."/>
            <person name="Guo H."/>
            <person name="Ma Y."/>
            <person name="Sun W."/>
        </authorList>
    </citation>
    <scope>NUCLEOTIDE SEQUENCE [LARGE SCALE GENOMIC DNA]</scope>
    <source>
        <strain evidence="3">cv. Malutang</strain>
    </source>
</reference>
<evidence type="ECO:0000313" key="3">
    <source>
        <dbReference type="Proteomes" id="UP000323000"/>
    </source>
</evidence>
<dbReference type="InterPro" id="IPR045177">
    <property type="entry name" value="FDM1-5/IDN2"/>
</dbReference>
<organism evidence="2 3">
    <name type="scientific">Acer yangbiense</name>
    <dbReference type="NCBI Taxonomy" id="1000413"/>
    <lineage>
        <taxon>Eukaryota</taxon>
        <taxon>Viridiplantae</taxon>
        <taxon>Streptophyta</taxon>
        <taxon>Embryophyta</taxon>
        <taxon>Tracheophyta</taxon>
        <taxon>Spermatophyta</taxon>
        <taxon>Magnoliopsida</taxon>
        <taxon>eudicotyledons</taxon>
        <taxon>Gunneridae</taxon>
        <taxon>Pentapetalae</taxon>
        <taxon>rosids</taxon>
        <taxon>malvids</taxon>
        <taxon>Sapindales</taxon>
        <taxon>Sapindaceae</taxon>
        <taxon>Hippocastanoideae</taxon>
        <taxon>Acereae</taxon>
        <taxon>Acer</taxon>
    </lineage>
</organism>
<accession>A0A5C7GPY0</accession>
<dbReference type="EMBL" id="VAHF01000036">
    <property type="protein sequence ID" value="TXG46643.1"/>
    <property type="molecule type" value="Genomic_DNA"/>
</dbReference>
<keyword evidence="3" id="KW-1185">Reference proteome</keyword>
<gene>
    <name evidence="2" type="ORF">EZV62_027857</name>
</gene>
<sequence length="111" mass="13022">MSCVFVSAVCPLFSCTFCFCFWPVLLVLFLRFCSVFVLDNVTLKEIIDEEDDKLKNLKREYGEQVYNAVTIALNERNEYNLYGRNPEPELWNFNENRMATLKEVALHIVNL</sequence>
<dbReference type="PANTHER" id="PTHR21596">
    <property type="entry name" value="RIBONUCLEASE P SUBUNIT P38"/>
    <property type="match status" value="1"/>
</dbReference>
<evidence type="ECO:0000259" key="1">
    <source>
        <dbReference type="Pfam" id="PF03469"/>
    </source>
</evidence>
<feature type="domain" description="Factor of DNA methylation 1-5/IDN2" evidence="1">
    <location>
        <begin position="41"/>
        <end position="110"/>
    </location>
</feature>
<dbReference type="AlphaFoldDB" id="A0A5C7GPY0"/>
<dbReference type="InterPro" id="IPR005379">
    <property type="entry name" value="FDM1-5/IDN2_XH"/>
</dbReference>
<dbReference type="OrthoDB" id="1892195at2759"/>
<protein>
    <recommendedName>
        <fullName evidence="1">Factor of DNA methylation 1-5/IDN2 domain-containing protein</fullName>
    </recommendedName>
</protein>
<name>A0A5C7GPY0_9ROSI</name>
<comment type="caution">
    <text evidence="2">The sequence shown here is derived from an EMBL/GenBank/DDBJ whole genome shotgun (WGS) entry which is preliminary data.</text>
</comment>
<dbReference type="Proteomes" id="UP000323000">
    <property type="component" value="Unassembled WGS sequence"/>
</dbReference>
<proteinExistence type="predicted"/>
<evidence type="ECO:0000313" key="2">
    <source>
        <dbReference type="EMBL" id="TXG46643.1"/>
    </source>
</evidence>
<dbReference type="Pfam" id="PF03469">
    <property type="entry name" value="XH"/>
    <property type="match status" value="1"/>
</dbReference>